<dbReference type="EMBL" id="MFST01000060">
    <property type="protein sequence ID" value="OGI44265.1"/>
    <property type="molecule type" value="Genomic_DNA"/>
</dbReference>
<dbReference type="InterPro" id="IPR016185">
    <property type="entry name" value="PreATP-grasp_dom_sf"/>
</dbReference>
<evidence type="ECO:0000256" key="4">
    <source>
        <dbReference type="ARBA" id="ARBA00022684"/>
    </source>
</evidence>
<comment type="cofactor">
    <cofactor evidence="2">
        <name>Mg(2+)</name>
        <dbReference type="ChEBI" id="CHEBI:18420"/>
    </cofactor>
</comment>
<feature type="domain" description="ATP-grasp" evidence="11">
    <location>
        <begin position="124"/>
        <end position="309"/>
    </location>
</feature>
<dbReference type="Proteomes" id="UP000179344">
    <property type="component" value="Unassembled WGS sequence"/>
</dbReference>
<sequence length="316" mass="34759">MKLGVIMDPIGSIVIAKDTSFALMLEAQARGWEIHYLELGDLFLRDGAAYGRTRRLGVRDDPRGWFEFGAEQTIPLAGLDAILMRKDPPFDTEYVYTTYLLERAEAAGVLVVNRPRSLRDANEKLFTAWFPQCTPPTLVTRAASRFRDFLAEHGDIVLKPLGAMGGESVFRLRRDDPNANVVIETMTDKGRRFALAQRFVPEIAQGDKRIFMIAGEPAPYALARFPAPGETRANLAAGGTAAGAELSARDRWICAQVGPVLREKGLLFVGLDVIGDYLTEINVTSPTGVRDLDRIYHLDLSAAVLDAVAARLTPRG</sequence>
<dbReference type="EC" id="6.3.2.3" evidence="10"/>
<dbReference type="PROSITE" id="PS50975">
    <property type="entry name" value="ATP_GRASP"/>
    <property type="match status" value="1"/>
</dbReference>
<dbReference type="InterPro" id="IPR013815">
    <property type="entry name" value="ATP_grasp_subdomain_1"/>
</dbReference>
<comment type="caution">
    <text evidence="12">The sequence shown here is derived from an EMBL/GenBank/DDBJ whole genome shotgun (WGS) entry which is preliminary data.</text>
</comment>
<protein>
    <recommendedName>
        <fullName evidence="10">Glutathione synthetase</fullName>
        <ecNumber evidence="10">6.3.2.3</ecNumber>
    </recommendedName>
    <alternativeName>
        <fullName evidence="10">GSH synthetase</fullName>
        <shortName evidence="10">GSH-S</shortName>
        <shortName evidence="10">GSHase</shortName>
    </alternativeName>
    <alternativeName>
        <fullName evidence="10">Glutathione synthase</fullName>
    </alternativeName>
</protein>
<evidence type="ECO:0000256" key="6">
    <source>
        <dbReference type="ARBA" id="ARBA00022741"/>
    </source>
</evidence>
<keyword evidence="3 10" id="KW-0436">Ligase</keyword>
<dbReference type="Gene3D" id="3.40.50.20">
    <property type="match status" value="1"/>
</dbReference>
<dbReference type="InterPro" id="IPR004215">
    <property type="entry name" value="GSHS_N"/>
</dbReference>
<keyword evidence="7 10" id="KW-0067">ATP-binding</keyword>
<dbReference type="SUPFAM" id="SSF56059">
    <property type="entry name" value="Glutathione synthetase ATP-binding domain-like"/>
    <property type="match status" value="1"/>
</dbReference>
<dbReference type="GO" id="GO:0046872">
    <property type="term" value="F:metal ion binding"/>
    <property type="evidence" value="ECO:0007669"/>
    <property type="project" value="UniProtKB-KW"/>
</dbReference>
<evidence type="ECO:0000256" key="3">
    <source>
        <dbReference type="ARBA" id="ARBA00022598"/>
    </source>
</evidence>
<dbReference type="NCBIfam" id="NF003573">
    <property type="entry name" value="PRK05246.1"/>
    <property type="match status" value="1"/>
</dbReference>
<dbReference type="GO" id="GO:0005524">
    <property type="term" value="F:ATP binding"/>
    <property type="evidence" value="ECO:0007669"/>
    <property type="project" value="UniProtKB-UniRule"/>
</dbReference>
<dbReference type="GO" id="GO:0005737">
    <property type="term" value="C:cytoplasm"/>
    <property type="evidence" value="ECO:0007669"/>
    <property type="project" value="TreeGrafter"/>
</dbReference>
<keyword evidence="4 10" id="KW-0317">Glutathione biosynthesis</keyword>
<gene>
    <name evidence="10" type="primary">gshB</name>
    <name evidence="12" type="ORF">A2V92_06780</name>
</gene>
<evidence type="ECO:0000256" key="5">
    <source>
        <dbReference type="ARBA" id="ARBA00022723"/>
    </source>
</evidence>
<dbReference type="PANTHER" id="PTHR21621">
    <property type="entry name" value="RIBOSOMAL PROTEIN S6 MODIFICATION PROTEIN"/>
    <property type="match status" value="1"/>
</dbReference>
<dbReference type="SUPFAM" id="SSF52440">
    <property type="entry name" value="PreATP-grasp domain"/>
    <property type="match status" value="1"/>
</dbReference>
<dbReference type="Pfam" id="PF02955">
    <property type="entry name" value="GSH-S_ATP"/>
    <property type="match status" value="1"/>
</dbReference>
<dbReference type="GO" id="GO:0004363">
    <property type="term" value="F:glutathione synthase activity"/>
    <property type="evidence" value="ECO:0007669"/>
    <property type="project" value="UniProtKB-UniRule"/>
</dbReference>
<keyword evidence="9" id="KW-0464">Manganese</keyword>
<evidence type="ECO:0000313" key="12">
    <source>
        <dbReference type="EMBL" id="OGI44265.1"/>
    </source>
</evidence>
<evidence type="ECO:0000256" key="7">
    <source>
        <dbReference type="ARBA" id="ARBA00022840"/>
    </source>
</evidence>
<dbReference type="InterPro" id="IPR006284">
    <property type="entry name" value="Glut_synth_pro"/>
</dbReference>
<comment type="catalytic activity">
    <reaction evidence="10">
        <text>gamma-L-glutamyl-L-cysteine + glycine + ATP = glutathione + ADP + phosphate + H(+)</text>
        <dbReference type="Rhea" id="RHEA:13557"/>
        <dbReference type="ChEBI" id="CHEBI:15378"/>
        <dbReference type="ChEBI" id="CHEBI:30616"/>
        <dbReference type="ChEBI" id="CHEBI:43474"/>
        <dbReference type="ChEBI" id="CHEBI:57305"/>
        <dbReference type="ChEBI" id="CHEBI:57925"/>
        <dbReference type="ChEBI" id="CHEBI:58173"/>
        <dbReference type="ChEBI" id="CHEBI:456216"/>
        <dbReference type="EC" id="6.3.2.3"/>
    </reaction>
</comment>
<dbReference type="InterPro" id="IPR011761">
    <property type="entry name" value="ATP-grasp"/>
</dbReference>
<evidence type="ECO:0000256" key="9">
    <source>
        <dbReference type="ARBA" id="ARBA00023211"/>
    </source>
</evidence>
<dbReference type="InterPro" id="IPR004218">
    <property type="entry name" value="GSHS_ATP-bd"/>
</dbReference>
<proteinExistence type="inferred from homology"/>
<dbReference type="Gene3D" id="3.30.1490.20">
    <property type="entry name" value="ATP-grasp fold, A domain"/>
    <property type="match status" value="1"/>
</dbReference>
<accession>A0A1F6TGR9</accession>
<dbReference type="FunFam" id="3.40.50.20:FF:000009">
    <property type="entry name" value="Glutathione synthetase"/>
    <property type="match status" value="1"/>
</dbReference>
<comment type="similarity">
    <text evidence="10">Belongs to the prokaryotic GSH synthase family.</text>
</comment>
<evidence type="ECO:0000256" key="2">
    <source>
        <dbReference type="ARBA" id="ARBA00001946"/>
    </source>
</evidence>
<comment type="pathway">
    <text evidence="10">Sulfur metabolism; glutathione biosynthesis; glutathione from L-cysteine and L-glutamate: step 2/2.</text>
</comment>
<keyword evidence="5" id="KW-0479">Metal-binding</keyword>
<name>A0A1F6TGR9_9PROT</name>
<evidence type="ECO:0000313" key="13">
    <source>
        <dbReference type="Proteomes" id="UP000179344"/>
    </source>
</evidence>
<dbReference type="Gene3D" id="3.30.470.20">
    <property type="entry name" value="ATP-grasp fold, B domain"/>
    <property type="match status" value="1"/>
</dbReference>
<evidence type="ECO:0000256" key="10">
    <source>
        <dbReference type="HAMAP-Rule" id="MF_00162"/>
    </source>
</evidence>
<organism evidence="12 13">
    <name type="scientific">Candidatus Muproteobacteria bacterium RBG_16_65_31</name>
    <dbReference type="NCBI Taxonomy" id="1817759"/>
    <lineage>
        <taxon>Bacteria</taxon>
        <taxon>Pseudomonadati</taxon>
        <taxon>Pseudomonadota</taxon>
        <taxon>Candidatus Muproteobacteria</taxon>
    </lineage>
</organism>
<dbReference type="AlphaFoldDB" id="A0A1F6TGR9"/>
<evidence type="ECO:0000256" key="1">
    <source>
        <dbReference type="ARBA" id="ARBA00001936"/>
    </source>
</evidence>
<dbReference type="UniPathway" id="UPA00142">
    <property type="reaction ID" value="UER00210"/>
</dbReference>
<dbReference type="NCBIfam" id="TIGR01380">
    <property type="entry name" value="glut_syn"/>
    <property type="match status" value="1"/>
</dbReference>
<reference evidence="12 13" key="1">
    <citation type="journal article" date="2016" name="Nat. Commun.">
        <title>Thousands of microbial genomes shed light on interconnected biogeochemical processes in an aquifer system.</title>
        <authorList>
            <person name="Anantharaman K."/>
            <person name="Brown C.T."/>
            <person name="Hug L.A."/>
            <person name="Sharon I."/>
            <person name="Castelle C.J."/>
            <person name="Probst A.J."/>
            <person name="Thomas B.C."/>
            <person name="Singh A."/>
            <person name="Wilkins M.J."/>
            <person name="Karaoz U."/>
            <person name="Brodie E.L."/>
            <person name="Williams K.H."/>
            <person name="Hubbard S.S."/>
            <person name="Banfield J.F."/>
        </authorList>
    </citation>
    <scope>NUCLEOTIDE SEQUENCE [LARGE SCALE GENOMIC DNA]</scope>
</reference>
<dbReference type="PANTHER" id="PTHR21621:SF4">
    <property type="entry name" value="GLUTATHIONE SYNTHETASE"/>
    <property type="match status" value="1"/>
</dbReference>
<evidence type="ECO:0000256" key="8">
    <source>
        <dbReference type="ARBA" id="ARBA00022842"/>
    </source>
</evidence>
<keyword evidence="8" id="KW-0460">Magnesium</keyword>
<dbReference type="Pfam" id="PF02951">
    <property type="entry name" value="GSH-S_N"/>
    <property type="match status" value="1"/>
</dbReference>
<evidence type="ECO:0000259" key="11">
    <source>
        <dbReference type="PROSITE" id="PS50975"/>
    </source>
</evidence>
<comment type="cofactor">
    <cofactor evidence="1">
        <name>Mn(2+)</name>
        <dbReference type="ChEBI" id="CHEBI:29035"/>
    </cofactor>
</comment>
<keyword evidence="6 10" id="KW-0547">Nucleotide-binding</keyword>
<dbReference type="HAMAP" id="MF_00162">
    <property type="entry name" value="GSH_S"/>
    <property type="match status" value="1"/>
</dbReference>